<proteinExistence type="predicted"/>
<dbReference type="STRING" id="112903.SAMN04490178_11186"/>
<dbReference type="Gene3D" id="3.10.180.10">
    <property type="entry name" value="2,3-Dihydroxybiphenyl 1,2-Dioxygenase, domain 1"/>
    <property type="match status" value="1"/>
</dbReference>
<feature type="domain" description="VOC" evidence="1">
    <location>
        <begin position="2"/>
        <end position="126"/>
    </location>
</feature>
<evidence type="ECO:0000259" key="1">
    <source>
        <dbReference type="PROSITE" id="PS51819"/>
    </source>
</evidence>
<reference evidence="2 3" key="1">
    <citation type="submission" date="2016-10" db="EMBL/GenBank/DDBJ databases">
        <authorList>
            <person name="de Groot N.N."/>
        </authorList>
    </citation>
    <scope>NUCLEOTIDE SEQUENCE [LARGE SCALE GENOMIC DNA]</scope>
    <source>
        <strain evidence="2 3">DSM 13305</strain>
    </source>
</reference>
<dbReference type="RefSeq" id="WP_091746898.1">
    <property type="nucleotide sequence ID" value="NZ_FODY01000011.1"/>
</dbReference>
<dbReference type="InterPro" id="IPR029068">
    <property type="entry name" value="Glyas_Bleomycin-R_OHBP_Dase"/>
</dbReference>
<dbReference type="Pfam" id="PF00903">
    <property type="entry name" value="Glyoxalase"/>
    <property type="match status" value="1"/>
</dbReference>
<dbReference type="InterPro" id="IPR037523">
    <property type="entry name" value="VOC_core"/>
</dbReference>
<accession>A0A1H8VHA5</accession>
<dbReference type="OrthoDB" id="9789012at2"/>
<sequence>MKIEHIALYTSHLEELKEFYITYFNGKANNKYVNSLKGFESYFITFESGARLELMRQQGMAERSVNTAIGLVHLAFSVGSKEKVDELTQRLEQDGFKRISGPRLTGDGYYESCILDPDSNLVEITI</sequence>
<dbReference type="Proteomes" id="UP000198847">
    <property type="component" value="Unassembled WGS sequence"/>
</dbReference>
<evidence type="ECO:0000313" key="3">
    <source>
        <dbReference type="Proteomes" id="UP000198847"/>
    </source>
</evidence>
<dbReference type="EMBL" id="FODY01000011">
    <property type="protein sequence ID" value="SEP14683.1"/>
    <property type="molecule type" value="Genomic_DNA"/>
</dbReference>
<dbReference type="SUPFAM" id="SSF54593">
    <property type="entry name" value="Glyoxalase/Bleomycin resistance protein/Dihydroxybiphenyl dioxygenase"/>
    <property type="match status" value="1"/>
</dbReference>
<dbReference type="AlphaFoldDB" id="A0A1H8VHA5"/>
<dbReference type="InterPro" id="IPR004360">
    <property type="entry name" value="Glyas_Fos-R_dOase_dom"/>
</dbReference>
<gene>
    <name evidence="2" type="ORF">SAMN04490178_11186</name>
</gene>
<keyword evidence="2" id="KW-0456">Lyase</keyword>
<organism evidence="2 3">
    <name type="scientific">Propionispora vibrioides</name>
    <dbReference type="NCBI Taxonomy" id="112903"/>
    <lineage>
        <taxon>Bacteria</taxon>
        <taxon>Bacillati</taxon>
        <taxon>Bacillota</taxon>
        <taxon>Negativicutes</taxon>
        <taxon>Selenomonadales</taxon>
        <taxon>Sporomusaceae</taxon>
        <taxon>Propionispora</taxon>
    </lineage>
</organism>
<dbReference type="InterPro" id="IPR051332">
    <property type="entry name" value="Fosfomycin_Res_Enzymes"/>
</dbReference>
<dbReference type="PROSITE" id="PS51819">
    <property type="entry name" value="VOC"/>
    <property type="match status" value="1"/>
</dbReference>
<keyword evidence="3" id="KW-1185">Reference proteome</keyword>
<dbReference type="PANTHER" id="PTHR36113">
    <property type="entry name" value="LYASE, PUTATIVE-RELATED-RELATED"/>
    <property type="match status" value="1"/>
</dbReference>
<evidence type="ECO:0000313" key="2">
    <source>
        <dbReference type="EMBL" id="SEP14683.1"/>
    </source>
</evidence>
<name>A0A1H8VHA5_9FIRM</name>
<dbReference type="GO" id="GO:0016829">
    <property type="term" value="F:lyase activity"/>
    <property type="evidence" value="ECO:0007669"/>
    <property type="project" value="UniProtKB-KW"/>
</dbReference>
<protein>
    <submittedName>
        <fullName evidence="2">Lactoylglutathione lyase</fullName>
    </submittedName>
</protein>
<dbReference type="PANTHER" id="PTHR36113:SF1">
    <property type="entry name" value="GLYOXALASE_BLEOMYCIN RESISTANCE PROTEIN_DIOXYGENASE"/>
    <property type="match status" value="1"/>
</dbReference>